<name>E4T8E7_PALPW</name>
<dbReference type="CDD" id="cd03135">
    <property type="entry name" value="GATase1_DJ-1"/>
    <property type="match status" value="1"/>
</dbReference>
<dbReference type="STRING" id="694427.Palpr_2862"/>
<dbReference type="SUPFAM" id="SSF52317">
    <property type="entry name" value="Class I glutamine amidotransferase-like"/>
    <property type="match status" value="1"/>
</dbReference>
<feature type="domain" description="DJ-1/PfpI" evidence="1">
    <location>
        <begin position="1"/>
        <end position="164"/>
    </location>
</feature>
<dbReference type="KEGG" id="ppn:Palpr_2862"/>
<evidence type="ECO:0000313" key="2">
    <source>
        <dbReference type="EMBL" id="ADQ80991.1"/>
    </source>
</evidence>
<dbReference type="InterPro" id="IPR050325">
    <property type="entry name" value="Prot/Nucl_acid_deglycase"/>
</dbReference>
<dbReference type="eggNOG" id="COG0693">
    <property type="taxonomic scope" value="Bacteria"/>
</dbReference>
<sequence>MKAYIFLADGFEEIEAIAPIDIFRRAKIEVATVSISENRIVQGAHGIPVIADFLFTQTDFSDNDILYLPGGMPGTKNLDAHTGLKKLINRQIADNKNLAAICAAPSILGKMGLLEGKEATCYPGFEDQLHGAILSKNKIVKSGNIHSAKGAGVAVQFALKLVEELKGREEAQKLADSICL</sequence>
<dbReference type="GO" id="GO:0005737">
    <property type="term" value="C:cytoplasm"/>
    <property type="evidence" value="ECO:0007669"/>
    <property type="project" value="TreeGrafter"/>
</dbReference>
<evidence type="ECO:0000259" key="1">
    <source>
        <dbReference type="Pfam" id="PF01965"/>
    </source>
</evidence>
<dbReference type="AlphaFoldDB" id="E4T8E7"/>
<dbReference type="Gene3D" id="3.40.50.880">
    <property type="match status" value="1"/>
</dbReference>
<reference evidence="2 3" key="2">
    <citation type="journal article" date="2011" name="Stand. Genomic Sci.">
        <title>Complete genome sequence of Paludibacter propionicigenes type strain (WB4).</title>
        <authorList>
            <person name="Gronow S."/>
            <person name="Munk C."/>
            <person name="Lapidus A."/>
            <person name="Nolan M."/>
            <person name="Lucas S."/>
            <person name="Hammon N."/>
            <person name="Deshpande S."/>
            <person name="Cheng J.F."/>
            <person name="Tapia R."/>
            <person name="Han C."/>
            <person name="Goodwin L."/>
            <person name="Pitluck S."/>
            <person name="Liolios K."/>
            <person name="Ivanova N."/>
            <person name="Mavromatis K."/>
            <person name="Mikhailova N."/>
            <person name="Pati A."/>
            <person name="Chen A."/>
            <person name="Palaniappan K."/>
            <person name="Land M."/>
            <person name="Hauser L."/>
            <person name="Chang Y.J."/>
            <person name="Jeffries C.D."/>
            <person name="Brambilla E."/>
            <person name="Rohde M."/>
            <person name="Goker M."/>
            <person name="Detter J.C."/>
            <person name="Woyke T."/>
            <person name="Bristow J."/>
            <person name="Eisen J.A."/>
            <person name="Markowitz V."/>
            <person name="Hugenholtz P."/>
            <person name="Kyrpides N.C."/>
            <person name="Klenk H.P."/>
        </authorList>
    </citation>
    <scope>NUCLEOTIDE SEQUENCE [LARGE SCALE GENOMIC DNA]</scope>
    <source>
        <strain evidence="3">DSM 17365 / JCM 13257 / WB4</strain>
    </source>
</reference>
<keyword evidence="3" id="KW-1185">Reference proteome</keyword>
<dbReference type="Pfam" id="PF01965">
    <property type="entry name" value="DJ-1_PfpI"/>
    <property type="match status" value="1"/>
</dbReference>
<dbReference type="InterPro" id="IPR029062">
    <property type="entry name" value="Class_I_gatase-like"/>
</dbReference>
<dbReference type="RefSeq" id="WP_013446360.1">
    <property type="nucleotide sequence ID" value="NC_014734.1"/>
</dbReference>
<organism evidence="2 3">
    <name type="scientific">Paludibacter propionicigenes (strain DSM 17365 / JCM 13257 / WB4)</name>
    <dbReference type="NCBI Taxonomy" id="694427"/>
    <lineage>
        <taxon>Bacteria</taxon>
        <taxon>Pseudomonadati</taxon>
        <taxon>Bacteroidota</taxon>
        <taxon>Bacteroidia</taxon>
        <taxon>Bacteroidales</taxon>
        <taxon>Paludibacteraceae</taxon>
        <taxon>Paludibacter</taxon>
    </lineage>
</organism>
<accession>E4T8E7</accession>
<dbReference type="EMBL" id="CP002345">
    <property type="protein sequence ID" value="ADQ80991.1"/>
    <property type="molecule type" value="Genomic_DNA"/>
</dbReference>
<dbReference type="Proteomes" id="UP000008718">
    <property type="component" value="Chromosome"/>
</dbReference>
<dbReference type="InterPro" id="IPR002818">
    <property type="entry name" value="DJ-1/PfpI"/>
</dbReference>
<protein>
    <submittedName>
        <fullName evidence="2">DJ-1 family protein</fullName>
    </submittedName>
</protein>
<dbReference type="NCBIfam" id="TIGR01383">
    <property type="entry name" value="not_thiJ"/>
    <property type="match status" value="1"/>
</dbReference>
<dbReference type="HOGENOM" id="CLU_000445_44_2_10"/>
<proteinExistence type="predicted"/>
<gene>
    <name evidence="2" type="ordered locus">Palpr_2862</name>
</gene>
<reference key="1">
    <citation type="submission" date="2010-11" db="EMBL/GenBank/DDBJ databases">
        <title>The complete genome of Paludibacter propionicigenes DSM 17365.</title>
        <authorList>
            <consortium name="US DOE Joint Genome Institute (JGI-PGF)"/>
            <person name="Lucas S."/>
            <person name="Copeland A."/>
            <person name="Lapidus A."/>
            <person name="Bruce D."/>
            <person name="Goodwin L."/>
            <person name="Pitluck S."/>
            <person name="Kyrpides N."/>
            <person name="Mavromatis K."/>
            <person name="Ivanova N."/>
            <person name="Munk A.C."/>
            <person name="Brettin T."/>
            <person name="Detter J.C."/>
            <person name="Han C."/>
            <person name="Tapia R."/>
            <person name="Land M."/>
            <person name="Hauser L."/>
            <person name="Markowitz V."/>
            <person name="Cheng J.-F."/>
            <person name="Hugenholtz P."/>
            <person name="Woyke T."/>
            <person name="Wu D."/>
            <person name="Gronow S."/>
            <person name="Wellnitz S."/>
            <person name="Brambilla E."/>
            <person name="Klenk H.-P."/>
            <person name="Eisen J.A."/>
        </authorList>
    </citation>
    <scope>NUCLEOTIDE SEQUENCE</scope>
    <source>
        <strain>WB4</strain>
    </source>
</reference>
<dbReference type="OrthoDB" id="9792284at2"/>
<dbReference type="PANTHER" id="PTHR48094">
    <property type="entry name" value="PROTEIN/NUCLEIC ACID DEGLYCASE DJ-1-RELATED"/>
    <property type="match status" value="1"/>
</dbReference>
<dbReference type="InterPro" id="IPR006287">
    <property type="entry name" value="DJ-1"/>
</dbReference>
<dbReference type="PANTHER" id="PTHR48094:SF12">
    <property type="entry name" value="PARKINSON DISEASE PROTEIN 7 HOMOLOG"/>
    <property type="match status" value="1"/>
</dbReference>
<evidence type="ECO:0000313" key="3">
    <source>
        <dbReference type="Proteomes" id="UP000008718"/>
    </source>
</evidence>